<reference evidence="6 7" key="1">
    <citation type="journal article" date="2021" name="Arch. Microbiol.">
        <title>Thalassobius aquimarinus sp. nov., isolated from the Sea of Japan seashore.</title>
        <authorList>
            <person name="Kurilenko V.V."/>
            <person name="Romanenko L.A."/>
            <person name="Chernysheva N.Y."/>
            <person name="Velansky P.V."/>
            <person name="Tekutyeva L.A."/>
            <person name="Isaeva M.P."/>
            <person name="Mikhailov V.V."/>
        </authorList>
    </citation>
    <scope>NUCLEOTIDE SEQUENCE [LARGE SCALE GENOMIC DNA]</scope>
    <source>
        <strain evidence="6 7">KMM 8518</strain>
    </source>
</reference>
<sequence length="499" mass="51986">MCDREELIAPFLALGIDFGTSAVKAVAMTKRGDVVAEASAPYPTHRPSGDVAEQSPEDWENAMVTVCRAVAAQVDPEQISAIGLAGQLNGIVRSNASGDPIGPALIWLDQRAEAETQALARAFGDDLYATTGNRANGISVAPKLRWLADNGLLAPRTLVMQVKDWIGLRLTGQAQTERNEASGTLLMRFDETEWDEGLCAWVGIQSSDLPPIGAATDQLGVLRPEMAKALGLIPGTPVVIGSGDTGALAVGCGAYAPGTVAVTLGTAGHVVAASPCPPAQEVRGMWRMGHVTPDRELWLGLVPAGALSMEWLRDVFALGGTRPDFDSLEAAARGVDPATVQAMFLPFLAGAGTPWSAPAHGTLSGLDLTQGPGHLIHAVHAGVAHAVAASLDAFLSAGLNIGQIRLAEGGARSPIWCQTVADVTGRDVEVLAHGDTSAVGAALLAFAGLSDDPTTALDSLIADAVRPVHSYRPDPALHRFHQSRHAEFMARAAEEIAPR</sequence>
<dbReference type="Pfam" id="PF02782">
    <property type="entry name" value="FGGY_C"/>
    <property type="match status" value="1"/>
</dbReference>
<dbReference type="InterPro" id="IPR000577">
    <property type="entry name" value="Carb_kinase_FGGY"/>
</dbReference>
<keyword evidence="7" id="KW-1185">Reference proteome</keyword>
<comment type="caution">
    <text evidence="6">The sequence shown here is derived from an EMBL/GenBank/DDBJ whole genome shotgun (WGS) entry which is preliminary data.</text>
</comment>
<keyword evidence="2" id="KW-0808">Transferase</keyword>
<evidence type="ECO:0000259" key="5">
    <source>
        <dbReference type="Pfam" id="PF02782"/>
    </source>
</evidence>
<comment type="similarity">
    <text evidence="1">Belongs to the FGGY kinase family.</text>
</comment>
<evidence type="ECO:0000256" key="1">
    <source>
        <dbReference type="ARBA" id="ARBA00009156"/>
    </source>
</evidence>
<evidence type="ECO:0000313" key="6">
    <source>
        <dbReference type="EMBL" id="MBR9652713.1"/>
    </source>
</evidence>
<dbReference type="Gene3D" id="3.30.420.40">
    <property type="match status" value="2"/>
</dbReference>
<feature type="domain" description="Carbohydrate kinase FGGY N-terminal" evidence="4">
    <location>
        <begin position="13"/>
        <end position="251"/>
    </location>
</feature>
<proteinExistence type="inferred from homology"/>
<evidence type="ECO:0000256" key="3">
    <source>
        <dbReference type="ARBA" id="ARBA00022777"/>
    </source>
</evidence>
<evidence type="ECO:0000313" key="7">
    <source>
        <dbReference type="Proteomes" id="UP001195941"/>
    </source>
</evidence>
<dbReference type="CDD" id="cd07808">
    <property type="entry name" value="ASKHA_NBD_FGGY_EcXK-like"/>
    <property type="match status" value="1"/>
</dbReference>
<accession>A0ABS5HVX3</accession>
<dbReference type="InterPro" id="IPR018485">
    <property type="entry name" value="FGGY_C"/>
</dbReference>
<dbReference type="InterPro" id="IPR050406">
    <property type="entry name" value="FGGY_Carb_Kinase"/>
</dbReference>
<dbReference type="PANTHER" id="PTHR43095:SF2">
    <property type="entry name" value="GLUCONOKINASE"/>
    <property type="match status" value="1"/>
</dbReference>
<dbReference type="RefSeq" id="WP_212702327.1">
    <property type="nucleotide sequence ID" value="NZ_JADMKU010000017.1"/>
</dbReference>
<keyword evidence="3" id="KW-0418">Kinase</keyword>
<dbReference type="Proteomes" id="UP001195941">
    <property type="component" value="Unassembled WGS sequence"/>
</dbReference>
<feature type="domain" description="Carbohydrate kinase FGGY C-terminal" evidence="5">
    <location>
        <begin position="261"/>
        <end position="447"/>
    </location>
</feature>
<dbReference type="SUPFAM" id="SSF53067">
    <property type="entry name" value="Actin-like ATPase domain"/>
    <property type="match status" value="2"/>
</dbReference>
<dbReference type="InterPro" id="IPR018484">
    <property type="entry name" value="FGGY_N"/>
</dbReference>
<gene>
    <name evidence="6" type="ORF">IT775_16460</name>
</gene>
<dbReference type="Pfam" id="PF00370">
    <property type="entry name" value="FGGY_N"/>
    <property type="match status" value="1"/>
</dbReference>
<name>A0ABS5HVX3_9RHOB</name>
<protein>
    <recommendedName>
        <fullName evidence="8">Xylulokinase</fullName>
    </recommendedName>
</protein>
<evidence type="ECO:0008006" key="8">
    <source>
        <dbReference type="Google" id="ProtNLM"/>
    </source>
</evidence>
<evidence type="ECO:0000256" key="2">
    <source>
        <dbReference type="ARBA" id="ARBA00022679"/>
    </source>
</evidence>
<organism evidence="6 7">
    <name type="scientific">Thalassovita aquimarina</name>
    <dbReference type="NCBI Taxonomy" id="2785917"/>
    <lineage>
        <taxon>Bacteria</taxon>
        <taxon>Pseudomonadati</taxon>
        <taxon>Pseudomonadota</taxon>
        <taxon>Alphaproteobacteria</taxon>
        <taxon>Rhodobacterales</taxon>
        <taxon>Roseobacteraceae</taxon>
        <taxon>Thalassovita</taxon>
    </lineage>
</organism>
<dbReference type="PIRSF" id="PIRSF000538">
    <property type="entry name" value="GlpK"/>
    <property type="match status" value="1"/>
</dbReference>
<dbReference type="InterPro" id="IPR043129">
    <property type="entry name" value="ATPase_NBD"/>
</dbReference>
<dbReference type="EMBL" id="JADMKU010000017">
    <property type="protein sequence ID" value="MBR9652713.1"/>
    <property type="molecule type" value="Genomic_DNA"/>
</dbReference>
<evidence type="ECO:0000259" key="4">
    <source>
        <dbReference type="Pfam" id="PF00370"/>
    </source>
</evidence>
<dbReference type="PANTHER" id="PTHR43095">
    <property type="entry name" value="SUGAR KINASE"/>
    <property type="match status" value="1"/>
</dbReference>